<dbReference type="AlphaFoldDB" id="A0A8H8S1P4"/>
<reference evidence="6 7" key="1">
    <citation type="submission" date="2018-05" db="EMBL/GenBank/DDBJ databases">
        <title>Genome sequencing and assembly of the regulated plant pathogen Lachnellula willkommii and related sister species for the development of diagnostic species identification markers.</title>
        <authorList>
            <person name="Giroux E."/>
            <person name="Bilodeau G."/>
        </authorList>
    </citation>
    <scope>NUCLEOTIDE SEQUENCE [LARGE SCALE GENOMIC DNA]</scope>
    <source>
        <strain evidence="6 7">CBS 160.35</strain>
    </source>
</reference>
<evidence type="ECO:0000256" key="5">
    <source>
        <dbReference type="SAM" id="MobiDB-lite"/>
    </source>
</evidence>
<evidence type="ECO:0000256" key="2">
    <source>
        <dbReference type="ARBA" id="ARBA00022980"/>
    </source>
</evidence>
<dbReference type="GO" id="GO:0003723">
    <property type="term" value="F:RNA binding"/>
    <property type="evidence" value="ECO:0007669"/>
    <property type="project" value="TreeGrafter"/>
</dbReference>
<proteinExistence type="inferred from homology"/>
<evidence type="ECO:0000313" key="6">
    <source>
        <dbReference type="EMBL" id="TVY45426.1"/>
    </source>
</evidence>
<accession>A0A8H8S1P4</accession>
<dbReference type="GO" id="GO:0003735">
    <property type="term" value="F:structural constituent of ribosome"/>
    <property type="evidence" value="ECO:0007669"/>
    <property type="project" value="InterPro"/>
</dbReference>
<dbReference type="OrthoDB" id="10264538at2759"/>
<name>A0A8H8S1P4_9HELO</name>
<keyword evidence="2 4" id="KW-0689">Ribosomal protein</keyword>
<keyword evidence="3 4" id="KW-0687">Ribonucleoprotein</keyword>
<keyword evidence="7" id="KW-1185">Reference proteome</keyword>
<dbReference type="PANTHER" id="PTHR11722:SF0">
    <property type="entry name" value="LARGE RIBOSOMAL SUBUNIT PROTEIN EL13"/>
    <property type="match status" value="1"/>
</dbReference>
<dbReference type="EMBL" id="QGMI01000195">
    <property type="protein sequence ID" value="TVY45426.1"/>
    <property type="molecule type" value="Genomic_DNA"/>
</dbReference>
<evidence type="ECO:0000256" key="4">
    <source>
        <dbReference type="RuleBase" id="RU000572"/>
    </source>
</evidence>
<dbReference type="InterPro" id="IPR001380">
    <property type="entry name" value="Ribosomal_eL13"/>
</dbReference>
<comment type="similarity">
    <text evidence="1 4">Belongs to the eukaryotic ribosomal protein eL13 family.</text>
</comment>
<evidence type="ECO:0000256" key="3">
    <source>
        <dbReference type="ARBA" id="ARBA00023274"/>
    </source>
</evidence>
<protein>
    <recommendedName>
        <fullName evidence="4">60S ribosomal protein L13</fullName>
    </recommendedName>
</protein>
<gene>
    <name evidence="6" type="primary">RPL13</name>
    <name evidence="6" type="ORF">LOCC1_G003724</name>
</gene>
<sequence>MVTDKPKSFKKTILNFPKLSETAHQIFARSSKDLNHDDDKTDRILDKMAIKHNQQIPHNHFRKDWQRRVRVHFDQPGRKLRRRNARLSKAAAVAPRPVDKLRPIVRCPTIKYNRRVRAGRGFTLTELKEAGIPRKLAPTIGISVDPRRQNLSTESLAVNVDRLKAYRARLILFPRKLGKHNVKAALPIANTESAFSEIKKGDMPSAIEGGAYRKLRDTRSEARNAGKREKRAREKADEAAAAKK</sequence>
<dbReference type="HAMAP" id="MF_00499">
    <property type="entry name" value="Ribosomal_eL13"/>
    <property type="match status" value="1"/>
</dbReference>
<comment type="caution">
    <text evidence="6">The sequence shown here is derived from an EMBL/GenBank/DDBJ whole genome shotgun (WGS) entry which is preliminary data.</text>
</comment>
<dbReference type="GO" id="GO:0006412">
    <property type="term" value="P:translation"/>
    <property type="evidence" value="ECO:0007669"/>
    <property type="project" value="InterPro"/>
</dbReference>
<feature type="compositionally biased region" description="Basic and acidic residues" evidence="5">
    <location>
        <begin position="214"/>
        <end position="244"/>
    </location>
</feature>
<dbReference type="Pfam" id="PF01294">
    <property type="entry name" value="Ribosomal_L13e"/>
    <property type="match status" value="1"/>
</dbReference>
<dbReference type="PROSITE" id="PS01104">
    <property type="entry name" value="RIBOSOMAL_L13E"/>
    <property type="match status" value="1"/>
</dbReference>
<dbReference type="Proteomes" id="UP000443090">
    <property type="component" value="Unassembled WGS sequence"/>
</dbReference>
<dbReference type="Gene3D" id="1.20.5.110">
    <property type="match status" value="1"/>
</dbReference>
<dbReference type="InterPro" id="IPR018256">
    <property type="entry name" value="Ribosomal_eL13_CS"/>
</dbReference>
<evidence type="ECO:0000313" key="7">
    <source>
        <dbReference type="Proteomes" id="UP000443090"/>
    </source>
</evidence>
<evidence type="ECO:0000256" key="1">
    <source>
        <dbReference type="ARBA" id="ARBA00005640"/>
    </source>
</evidence>
<dbReference type="GO" id="GO:0022625">
    <property type="term" value="C:cytosolic large ribosomal subunit"/>
    <property type="evidence" value="ECO:0007669"/>
    <property type="project" value="TreeGrafter"/>
</dbReference>
<organism evidence="6 7">
    <name type="scientific">Lachnellula occidentalis</name>
    <dbReference type="NCBI Taxonomy" id="215460"/>
    <lineage>
        <taxon>Eukaryota</taxon>
        <taxon>Fungi</taxon>
        <taxon>Dikarya</taxon>
        <taxon>Ascomycota</taxon>
        <taxon>Pezizomycotina</taxon>
        <taxon>Leotiomycetes</taxon>
        <taxon>Helotiales</taxon>
        <taxon>Lachnaceae</taxon>
        <taxon>Lachnellula</taxon>
    </lineage>
</organism>
<feature type="region of interest" description="Disordered" evidence="5">
    <location>
        <begin position="209"/>
        <end position="244"/>
    </location>
</feature>
<dbReference type="PANTHER" id="PTHR11722">
    <property type="entry name" value="60S RIBOSOMAL PROTEIN L13"/>
    <property type="match status" value="1"/>
</dbReference>